<dbReference type="AlphaFoldDB" id="A0A1A5YPU8"/>
<evidence type="ECO:0000313" key="1">
    <source>
        <dbReference type="EMBL" id="OBR67624.1"/>
    </source>
</evidence>
<keyword evidence="2" id="KW-1185">Reference proteome</keyword>
<reference evidence="1 2" key="1">
    <citation type="submission" date="2016-05" db="EMBL/GenBank/DDBJ databases">
        <title>Paenibacillus oryzae. sp. nov., isolated from the rice root.</title>
        <authorList>
            <person name="Zhang J."/>
            <person name="Zhang X."/>
        </authorList>
    </citation>
    <scope>NUCLEOTIDE SEQUENCE [LARGE SCALE GENOMIC DNA]</scope>
    <source>
        <strain evidence="1 2">1DrF-4</strain>
    </source>
</reference>
<dbReference type="RefSeq" id="WP_068680475.1">
    <property type="nucleotide sequence ID" value="NZ_LYPA01000032.1"/>
</dbReference>
<dbReference type="STRING" id="1844972.A7K91_22355"/>
<dbReference type="EMBL" id="LYPA01000032">
    <property type="protein sequence ID" value="OBR67624.1"/>
    <property type="molecule type" value="Genomic_DNA"/>
</dbReference>
<proteinExistence type="predicted"/>
<name>A0A1A5YPU8_9BACL</name>
<accession>A0A1A5YPU8</accession>
<evidence type="ECO:0000313" key="2">
    <source>
        <dbReference type="Proteomes" id="UP000092024"/>
    </source>
</evidence>
<organism evidence="1 2">
    <name type="scientific">Paenibacillus oryzae</name>
    <dbReference type="NCBI Taxonomy" id="1844972"/>
    <lineage>
        <taxon>Bacteria</taxon>
        <taxon>Bacillati</taxon>
        <taxon>Bacillota</taxon>
        <taxon>Bacilli</taxon>
        <taxon>Bacillales</taxon>
        <taxon>Paenibacillaceae</taxon>
        <taxon>Paenibacillus</taxon>
    </lineage>
</organism>
<dbReference type="OrthoDB" id="8908424at2"/>
<protein>
    <submittedName>
        <fullName evidence="1">Uncharacterized protein</fullName>
    </submittedName>
</protein>
<dbReference type="Proteomes" id="UP000092024">
    <property type="component" value="Unassembled WGS sequence"/>
</dbReference>
<gene>
    <name evidence="1" type="ORF">A7K91_22355</name>
</gene>
<sequence>MKKKQILTKMGLTMLGVVIGTGIMMNDQAYTAVKGVFSDGGTKNMIGFNNVYGFGGNVSLGAIDIETALMMVQQQRSQLLEQQLKTQLEAVQDRNKYIAELNLLLNQVTTAMINPINGNYSLDAAIQNSLLEKGVPLQKKSMYSMAEMNAIIERLKSLIDSNNSSQQMDMLRMQSLTNKRNEAFDLMTNFIKKMQDSRSSIIGNMR</sequence>
<comment type="caution">
    <text evidence="1">The sequence shown here is derived from an EMBL/GenBank/DDBJ whole genome shotgun (WGS) entry which is preliminary data.</text>
</comment>